<dbReference type="InterPro" id="IPR051829">
    <property type="entry name" value="Multiheme_Cytochr_ET"/>
</dbReference>
<organism evidence="5 6">
    <name type="scientific">Eiseniibacteriota bacterium</name>
    <dbReference type="NCBI Taxonomy" id="2212470"/>
    <lineage>
        <taxon>Bacteria</taxon>
        <taxon>Candidatus Eiseniibacteriota</taxon>
    </lineage>
</organism>
<dbReference type="InterPro" id="IPR036280">
    <property type="entry name" value="Multihaem_cyt_sf"/>
</dbReference>
<comment type="caution">
    <text evidence="5">The sequence shown here is derived from an EMBL/GenBank/DDBJ whole genome shotgun (WGS) entry which is preliminary data.</text>
</comment>
<name>A0A933SD47_UNCEI</name>
<gene>
    <name evidence="5" type="ORF">HZA61_06330</name>
</gene>
<evidence type="ECO:0000256" key="2">
    <source>
        <dbReference type="SAM" id="Phobius"/>
    </source>
</evidence>
<evidence type="ECO:0000259" key="4">
    <source>
        <dbReference type="Pfam" id="PF13435"/>
    </source>
</evidence>
<sequence length="414" mass="44986">MIRRVMALALLLLPLAFLASTSAHASARKTADGKVTRASGRCGSCHPDERVAFEKSRHAGEEMHCTSCHGGNDQTVDEAAAHSGPNWRGKITRAEDPKICASCHSDETRMQPYDLPVDQYDLYQTSGHGKGLAKGDGKVAVCSDCHGSHEVLSAHDPSSRTYVTNIPRTCGTCHGDSTLVRERKLKDTYHEYLGSVHAKSLFDKGNLKAPTCVSCHGVHGASPSDIRNVNKVCGRCHTAERRYFQAGPHAAAMAAKQMAECSSCHGDHGIAPSETARLATSCVKCHAKGSKDEVLGATLLATYQAAEDEIRKAEALVAKADAVPLRTEDYKARIEEAHTYLREALTAAHAVSPEGMSGYTERAKSVGEEIQEELKSKLQNITVEKIFLLVFWFYVIVTIGIIRRFRDADAEVVK</sequence>
<evidence type="ECO:0000313" key="6">
    <source>
        <dbReference type="Proteomes" id="UP000696931"/>
    </source>
</evidence>
<protein>
    <submittedName>
        <fullName evidence="5">Cytochrome c3 family protein</fullName>
    </submittedName>
</protein>
<keyword evidence="2" id="KW-0812">Transmembrane</keyword>
<dbReference type="EMBL" id="JACRIW010000041">
    <property type="protein sequence ID" value="MBI5169085.1"/>
    <property type="molecule type" value="Genomic_DNA"/>
</dbReference>
<feature type="domain" description="Cytochrome c-552/4" evidence="4">
    <location>
        <begin position="232"/>
        <end position="293"/>
    </location>
</feature>
<dbReference type="SUPFAM" id="SSF48695">
    <property type="entry name" value="Multiheme cytochromes"/>
    <property type="match status" value="1"/>
</dbReference>
<dbReference type="PANTHER" id="PTHR35038">
    <property type="entry name" value="DISSIMILATORY SULFITE REDUCTASE SIRA"/>
    <property type="match status" value="1"/>
</dbReference>
<evidence type="ECO:0000256" key="1">
    <source>
        <dbReference type="ARBA" id="ARBA00022729"/>
    </source>
</evidence>
<dbReference type="Proteomes" id="UP000696931">
    <property type="component" value="Unassembled WGS sequence"/>
</dbReference>
<feature type="chain" id="PRO_5037049988" evidence="3">
    <location>
        <begin position="26"/>
        <end position="414"/>
    </location>
</feature>
<dbReference type="Pfam" id="PF13435">
    <property type="entry name" value="Cytochrome_C554"/>
    <property type="match status" value="1"/>
</dbReference>
<feature type="signal peptide" evidence="3">
    <location>
        <begin position="1"/>
        <end position="25"/>
    </location>
</feature>
<accession>A0A933SD47</accession>
<proteinExistence type="predicted"/>
<evidence type="ECO:0000256" key="3">
    <source>
        <dbReference type="SAM" id="SignalP"/>
    </source>
</evidence>
<dbReference type="InterPro" id="IPR023155">
    <property type="entry name" value="Cyt_c-552/4"/>
</dbReference>
<keyword evidence="2" id="KW-0472">Membrane</keyword>
<keyword evidence="2" id="KW-1133">Transmembrane helix</keyword>
<evidence type="ECO:0000313" key="5">
    <source>
        <dbReference type="EMBL" id="MBI5169085.1"/>
    </source>
</evidence>
<dbReference type="Gene3D" id="1.10.1130.10">
    <property type="entry name" value="Flavocytochrome C3, Chain A"/>
    <property type="match status" value="1"/>
</dbReference>
<dbReference type="PANTHER" id="PTHR35038:SF6">
    <property type="entry name" value="SURFACE LOCALIZED DECAHEME CYTOCHROME C LIPOPROTEIN"/>
    <property type="match status" value="1"/>
</dbReference>
<dbReference type="AlphaFoldDB" id="A0A933SD47"/>
<reference evidence="5" key="1">
    <citation type="submission" date="2020-07" db="EMBL/GenBank/DDBJ databases">
        <title>Huge and variable diversity of episymbiotic CPR bacteria and DPANN archaea in groundwater ecosystems.</title>
        <authorList>
            <person name="He C.Y."/>
            <person name="Keren R."/>
            <person name="Whittaker M."/>
            <person name="Farag I.F."/>
            <person name="Doudna J."/>
            <person name="Cate J.H.D."/>
            <person name="Banfield J.F."/>
        </authorList>
    </citation>
    <scope>NUCLEOTIDE SEQUENCE</scope>
    <source>
        <strain evidence="5">NC_groundwater_1813_Pr3_B-0.1um_71_17</strain>
    </source>
</reference>
<dbReference type="Gene3D" id="3.90.10.10">
    <property type="entry name" value="Cytochrome C3"/>
    <property type="match status" value="1"/>
</dbReference>
<dbReference type="GO" id="GO:0016491">
    <property type="term" value="F:oxidoreductase activity"/>
    <property type="evidence" value="ECO:0007669"/>
    <property type="project" value="TreeGrafter"/>
</dbReference>
<keyword evidence="1 3" id="KW-0732">Signal</keyword>
<feature type="transmembrane region" description="Helical" evidence="2">
    <location>
        <begin position="386"/>
        <end position="405"/>
    </location>
</feature>